<evidence type="ECO:0000313" key="2">
    <source>
        <dbReference type="EMBL" id="CAF4948111.1"/>
    </source>
</evidence>
<keyword evidence="1" id="KW-0175">Coiled coil</keyword>
<evidence type="ECO:0008006" key="4">
    <source>
        <dbReference type="Google" id="ProtNLM"/>
    </source>
</evidence>
<keyword evidence="3" id="KW-1185">Reference proteome</keyword>
<comment type="caution">
    <text evidence="2">The sequence shown here is derived from an EMBL/GenBank/DDBJ whole genome shotgun (WGS) entry which is preliminary data.</text>
</comment>
<reference evidence="2" key="1">
    <citation type="submission" date="2021-02" db="EMBL/GenBank/DDBJ databases">
        <authorList>
            <person name="Steward A R."/>
        </authorList>
    </citation>
    <scope>NUCLEOTIDE SEQUENCE</scope>
</reference>
<sequence length="218" mass="25786">MIKKEIKTIKSVTENFSKQFEQMKNEIENFKSNNNKTQDKINIIEKEISHIKGQQNTDESSTTKSPLLCNENFILELKDRCDREKNIIIVGISEINDKNSNTRRSYDKEVMKLMRSLYDDCPTPIKTIRLGKYVPNKNRPTKCYFNTTDTTRHLLRNKKKMPENMHIYVDQTPTQIKYLQQEKEELNTRLEKGEKDLVIKYIKGLPTIIVNKRNQKNL</sequence>
<feature type="coiled-coil region" evidence="1">
    <location>
        <begin position="13"/>
        <end position="47"/>
    </location>
</feature>
<dbReference type="AlphaFoldDB" id="A0A821XPM9"/>
<evidence type="ECO:0000256" key="1">
    <source>
        <dbReference type="SAM" id="Coils"/>
    </source>
</evidence>
<accession>A0A821XPM9</accession>
<gene>
    <name evidence="2" type="ORF">PMACD_LOCUS15404</name>
</gene>
<dbReference type="OrthoDB" id="6778856at2759"/>
<evidence type="ECO:0000313" key="3">
    <source>
        <dbReference type="Proteomes" id="UP000663880"/>
    </source>
</evidence>
<proteinExistence type="predicted"/>
<protein>
    <recommendedName>
        <fullName evidence="4">Endonuclease-reverse transcriptase</fullName>
    </recommendedName>
</protein>
<dbReference type="EMBL" id="CAJOBZ010000070">
    <property type="protein sequence ID" value="CAF4948111.1"/>
    <property type="molecule type" value="Genomic_DNA"/>
</dbReference>
<dbReference type="Proteomes" id="UP000663880">
    <property type="component" value="Unassembled WGS sequence"/>
</dbReference>
<organism evidence="2 3">
    <name type="scientific">Pieris macdunnoughi</name>
    <dbReference type="NCBI Taxonomy" id="345717"/>
    <lineage>
        <taxon>Eukaryota</taxon>
        <taxon>Metazoa</taxon>
        <taxon>Ecdysozoa</taxon>
        <taxon>Arthropoda</taxon>
        <taxon>Hexapoda</taxon>
        <taxon>Insecta</taxon>
        <taxon>Pterygota</taxon>
        <taxon>Neoptera</taxon>
        <taxon>Endopterygota</taxon>
        <taxon>Lepidoptera</taxon>
        <taxon>Glossata</taxon>
        <taxon>Ditrysia</taxon>
        <taxon>Papilionoidea</taxon>
        <taxon>Pieridae</taxon>
        <taxon>Pierinae</taxon>
        <taxon>Pieris</taxon>
    </lineage>
</organism>
<name>A0A821XPM9_9NEOP</name>